<keyword evidence="1" id="KW-0472">Membrane</keyword>
<dbReference type="AlphaFoldDB" id="A0A0F9W1G9"/>
<comment type="caution">
    <text evidence="2">The sequence shown here is derived from an EMBL/GenBank/DDBJ whole genome shotgun (WGS) entry which is preliminary data.</text>
</comment>
<proteinExistence type="predicted"/>
<reference evidence="2" key="1">
    <citation type="journal article" date="2015" name="Nature">
        <title>Complex archaea that bridge the gap between prokaryotes and eukaryotes.</title>
        <authorList>
            <person name="Spang A."/>
            <person name="Saw J.H."/>
            <person name="Jorgensen S.L."/>
            <person name="Zaremba-Niedzwiedzka K."/>
            <person name="Martijn J."/>
            <person name="Lind A.E."/>
            <person name="van Eijk R."/>
            <person name="Schleper C."/>
            <person name="Guy L."/>
            <person name="Ettema T.J."/>
        </authorList>
    </citation>
    <scope>NUCLEOTIDE SEQUENCE</scope>
</reference>
<keyword evidence="1" id="KW-0812">Transmembrane</keyword>
<dbReference type="EMBL" id="LAZR01000003">
    <property type="protein sequence ID" value="KKO11161.1"/>
    <property type="molecule type" value="Genomic_DNA"/>
</dbReference>
<accession>A0A0F9W1G9</accession>
<sequence length="383" mass="43136">MGPTIVVDKSTIQSLSRDAVFVLSDFFYTVITPVLVIEILADLKKDKGNRRKAEQTVSNLASKVQPIDGFVNVHFESLCVRELLGTPVPMDRRPVVSTRRITTDDGTSAAMVDSPEEDALFRWSCGSFNETEERLALRWRASTAAVDLEALTANAQPALRSVPRFKSIEELKEGIDQYMASAGIQLELLSFFLSQLPAARSVPALKAWTLQRWRSGEYEMLKDFAPYVAHCIRVNLVFYLGLLHGLIGTRRTNRIDMEYFYYTPFGHIFSSGDNLHRDIAPILLDDDQSFIGRDDLVSELNSLAAIREAKADAAENEEPYPPDTSIVRQLTIKHLGAWIPPVGLQMQAGEDTQEAPEVPEEILKILDAMSQEKDRRPRRRWPT</sequence>
<evidence type="ECO:0008006" key="3">
    <source>
        <dbReference type="Google" id="ProtNLM"/>
    </source>
</evidence>
<keyword evidence="1" id="KW-1133">Transmembrane helix</keyword>
<feature type="transmembrane region" description="Helical" evidence="1">
    <location>
        <begin position="20"/>
        <end position="41"/>
    </location>
</feature>
<gene>
    <name evidence="2" type="ORF">LCGC14_0016370</name>
</gene>
<name>A0A0F9W1G9_9ZZZZ</name>
<evidence type="ECO:0000313" key="2">
    <source>
        <dbReference type="EMBL" id="KKO11161.1"/>
    </source>
</evidence>
<protein>
    <recommendedName>
        <fullName evidence="3">PIN domain-containing protein</fullName>
    </recommendedName>
</protein>
<organism evidence="2">
    <name type="scientific">marine sediment metagenome</name>
    <dbReference type="NCBI Taxonomy" id="412755"/>
    <lineage>
        <taxon>unclassified sequences</taxon>
        <taxon>metagenomes</taxon>
        <taxon>ecological metagenomes</taxon>
    </lineage>
</organism>
<evidence type="ECO:0000256" key="1">
    <source>
        <dbReference type="SAM" id="Phobius"/>
    </source>
</evidence>